<evidence type="ECO:0000313" key="3">
    <source>
        <dbReference type="Proteomes" id="UP000182466"/>
    </source>
</evidence>
<keyword evidence="3" id="KW-1185">Reference proteome</keyword>
<reference evidence="2 3" key="1">
    <citation type="submission" date="2016-10" db="EMBL/GenBank/DDBJ databases">
        <authorList>
            <person name="de Groot N.N."/>
        </authorList>
    </citation>
    <scope>NUCLEOTIDE SEQUENCE [LARGE SCALE GENOMIC DNA]</scope>
    <source>
        <strain evidence="2 3">CGMCC 1.10959</strain>
    </source>
</reference>
<feature type="compositionally biased region" description="Polar residues" evidence="1">
    <location>
        <begin position="184"/>
        <end position="201"/>
    </location>
</feature>
<dbReference type="OrthoDB" id="6026154at2"/>
<evidence type="ECO:0000256" key="1">
    <source>
        <dbReference type="SAM" id="MobiDB-lite"/>
    </source>
</evidence>
<gene>
    <name evidence="2" type="ORF">SAMN05216236_11494</name>
</gene>
<sequence length="344" mass="36492">MTFARFIHLCSGFMFAILFLINGLEVRAANVDCQADRGGDGLVLYLYYPTSSDNNFPSPMFGETTSPLEPFDASDLDSTLGTTAQYRNAITERVKTDYCEFDVRVVQTTSANGTTNPVPTDDSYFVVGIGSDPKGGLFGVCCNSNMARVFAGSFAAGAVVGGNFDGLLTPGDGTLDRWANAIAGTTSHEPGHSSTLGNPGHSSADPRPGEDARENHVMDSPPAADRVEDRHFSDTSYEALAGALGLYEQTLSNWDFINPNSSTANGLRITVLVDQDADTPQVGSVYDGGLSPWGDADIAAGGTANFQGETYDRYNITFSDPQGWNNGDSGEIPAGEELLIVAEN</sequence>
<proteinExistence type="predicted"/>
<dbReference type="Proteomes" id="UP000182466">
    <property type="component" value="Unassembled WGS sequence"/>
</dbReference>
<dbReference type="STRING" id="999627.SAMN05216236_11494"/>
<feature type="region of interest" description="Disordered" evidence="1">
    <location>
        <begin position="184"/>
        <end position="230"/>
    </location>
</feature>
<feature type="compositionally biased region" description="Basic and acidic residues" evidence="1">
    <location>
        <begin position="207"/>
        <end position="217"/>
    </location>
</feature>
<dbReference type="EMBL" id="FPAW01000014">
    <property type="protein sequence ID" value="SFT94791.1"/>
    <property type="molecule type" value="Genomic_DNA"/>
</dbReference>
<evidence type="ECO:0000313" key="2">
    <source>
        <dbReference type="EMBL" id="SFT94791.1"/>
    </source>
</evidence>
<accession>A0A1I7C5T5</accession>
<dbReference type="RefSeq" id="WP_139236405.1">
    <property type="nucleotide sequence ID" value="NZ_FPAW01000014.1"/>
</dbReference>
<organism evidence="2 3">
    <name type="scientific">Sedimentitalea nanhaiensis</name>
    <dbReference type="NCBI Taxonomy" id="999627"/>
    <lineage>
        <taxon>Bacteria</taxon>
        <taxon>Pseudomonadati</taxon>
        <taxon>Pseudomonadota</taxon>
        <taxon>Alphaproteobacteria</taxon>
        <taxon>Rhodobacterales</taxon>
        <taxon>Paracoccaceae</taxon>
        <taxon>Sedimentitalea</taxon>
    </lineage>
</organism>
<dbReference type="AlphaFoldDB" id="A0A1I7C5T5"/>
<protein>
    <submittedName>
        <fullName evidence="2">Uncharacterized protein</fullName>
    </submittedName>
</protein>
<name>A0A1I7C5T5_9RHOB</name>